<keyword evidence="8 9" id="KW-0472">Membrane</keyword>
<evidence type="ECO:0000256" key="2">
    <source>
        <dbReference type="ARBA" id="ARBA00022475"/>
    </source>
</evidence>
<evidence type="ECO:0000256" key="1">
    <source>
        <dbReference type="ARBA" id="ARBA00006739"/>
    </source>
</evidence>
<dbReference type="PANTHER" id="PTHR48090:SF3">
    <property type="entry name" value="UNDECAPRENYL-PHOSPHATE 4-DEOXY-4-FORMAMIDO-L-ARABINOSE TRANSFERASE"/>
    <property type="match status" value="1"/>
</dbReference>
<gene>
    <name evidence="11" type="ORF">RBR11_15800</name>
</gene>
<accession>A0ABU0XJT5</accession>
<dbReference type="Gene3D" id="3.90.550.10">
    <property type="entry name" value="Spore Coat Polysaccharide Biosynthesis Protein SpsA, Chain A"/>
    <property type="match status" value="1"/>
</dbReference>
<feature type="transmembrane region" description="Helical" evidence="9">
    <location>
        <begin position="282"/>
        <end position="308"/>
    </location>
</feature>
<evidence type="ECO:0000256" key="9">
    <source>
        <dbReference type="SAM" id="Phobius"/>
    </source>
</evidence>
<dbReference type="EC" id="2.4.-.-" evidence="11"/>
<dbReference type="Proteomes" id="UP001230289">
    <property type="component" value="Unassembled WGS sequence"/>
</dbReference>
<evidence type="ECO:0000259" key="10">
    <source>
        <dbReference type="Pfam" id="PF00535"/>
    </source>
</evidence>
<keyword evidence="3 11" id="KW-0328">Glycosyltransferase</keyword>
<proteinExistence type="inferred from homology"/>
<evidence type="ECO:0000313" key="11">
    <source>
        <dbReference type="EMBL" id="MDQ4215382.1"/>
    </source>
</evidence>
<evidence type="ECO:0000313" key="12">
    <source>
        <dbReference type="Proteomes" id="UP001230289"/>
    </source>
</evidence>
<reference evidence="11 12" key="1">
    <citation type="submission" date="2023-08" db="EMBL/GenBank/DDBJ databases">
        <title>Microbacterium sp. nov., isolated from a waste landfill.</title>
        <authorList>
            <person name="Wen W."/>
        </authorList>
    </citation>
    <scope>NUCLEOTIDE SEQUENCE [LARGE SCALE GENOMIC DNA]</scope>
    <source>
        <strain evidence="11 12">ASV81</strain>
    </source>
</reference>
<dbReference type="InterPro" id="IPR001173">
    <property type="entry name" value="Glyco_trans_2-like"/>
</dbReference>
<dbReference type="GO" id="GO:0016757">
    <property type="term" value="F:glycosyltransferase activity"/>
    <property type="evidence" value="ECO:0007669"/>
    <property type="project" value="UniProtKB-KW"/>
</dbReference>
<dbReference type="SUPFAM" id="SSF53448">
    <property type="entry name" value="Nucleotide-diphospho-sugar transferases"/>
    <property type="match status" value="1"/>
</dbReference>
<keyword evidence="4 11" id="KW-0808">Transferase</keyword>
<keyword evidence="5 9" id="KW-0812">Transmembrane</keyword>
<keyword evidence="7 9" id="KW-1133">Transmembrane helix</keyword>
<evidence type="ECO:0000256" key="7">
    <source>
        <dbReference type="ARBA" id="ARBA00022989"/>
    </source>
</evidence>
<dbReference type="RefSeq" id="WP_308490331.1">
    <property type="nucleotide sequence ID" value="NZ_JAVFCB010000010.1"/>
</dbReference>
<dbReference type="InterPro" id="IPR050256">
    <property type="entry name" value="Glycosyltransferase_2"/>
</dbReference>
<sequence>MNESSPSASPTPHRVSVVIPVYQGERTLGRVVEELVEYSVTSASPQGRRFEVTEIIPVYDHGPDGSARVIRELAERHAIVRPVWLSRNFGQHPATMAGMASSSGDWIVTMDEDGQQDPAFIGRLLDAAVEDRAGVVYGAPTNPPPHGAFRNAASRASKRITSMLMGSDQASKYNSYRFLLGEVGRSVAAYAGPGVYLDVALGWIANKTSTAPVVARQEGDDRRSGYRLRTLLSHFWRMVVTSGTRVLRLVSLLGALIALIGVVLAVWIAVAHLVGAGTNIQGWSSLMVVILLSSGAILFALGVLAEYIGVAVNSALGRPLYVISSDPLAGPLYRDSVAQAPRSPTQ</sequence>
<evidence type="ECO:0000256" key="8">
    <source>
        <dbReference type="ARBA" id="ARBA00023136"/>
    </source>
</evidence>
<feature type="transmembrane region" description="Helical" evidence="9">
    <location>
        <begin position="246"/>
        <end position="270"/>
    </location>
</feature>
<dbReference type="Pfam" id="PF00535">
    <property type="entry name" value="Glycos_transf_2"/>
    <property type="match status" value="1"/>
</dbReference>
<keyword evidence="12" id="KW-1185">Reference proteome</keyword>
<organism evidence="11 12">
    <name type="scientific">Microbacterium capsulatum</name>
    <dbReference type="NCBI Taxonomy" id="3041921"/>
    <lineage>
        <taxon>Bacteria</taxon>
        <taxon>Bacillati</taxon>
        <taxon>Actinomycetota</taxon>
        <taxon>Actinomycetes</taxon>
        <taxon>Micrococcales</taxon>
        <taxon>Microbacteriaceae</taxon>
        <taxon>Microbacterium</taxon>
    </lineage>
</organism>
<evidence type="ECO:0000256" key="4">
    <source>
        <dbReference type="ARBA" id="ARBA00022679"/>
    </source>
</evidence>
<dbReference type="PANTHER" id="PTHR48090">
    <property type="entry name" value="UNDECAPRENYL-PHOSPHATE 4-DEOXY-4-FORMAMIDO-L-ARABINOSE TRANSFERASE-RELATED"/>
    <property type="match status" value="1"/>
</dbReference>
<dbReference type="EMBL" id="JAVFCB010000010">
    <property type="protein sequence ID" value="MDQ4215382.1"/>
    <property type="molecule type" value="Genomic_DNA"/>
</dbReference>
<name>A0ABU0XJT5_9MICO</name>
<evidence type="ECO:0000256" key="5">
    <source>
        <dbReference type="ARBA" id="ARBA00022692"/>
    </source>
</evidence>
<comment type="similarity">
    <text evidence="1">Belongs to the glycosyltransferase 2 family.</text>
</comment>
<feature type="domain" description="Glycosyltransferase 2-like" evidence="10">
    <location>
        <begin position="16"/>
        <end position="156"/>
    </location>
</feature>
<keyword evidence="2" id="KW-1003">Cell membrane</keyword>
<dbReference type="InterPro" id="IPR029044">
    <property type="entry name" value="Nucleotide-diphossugar_trans"/>
</dbReference>
<protein>
    <submittedName>
        <fullName evidence="11">Glycosyltransferase</fullName>
        <ecNumber evidence="11">2.4.-.-</ecNumber>
    </submittedName>
</protein>
<keyword evidence="6" id="KW-0448">Lipopolysaccharide biosynthesis</keyword>
<evidence type="ECO:0000256" key="6">
    <source>
        <dbReference type="ARBA" id="ARBA00022985"/>
    </source>
</evidence>
<evidence type="ECO:0000256" key="3">
    <source>
        <dbReference type="ARBA" id="ARBA00022676"/>
    </source>
</evidence>
<comment type="caution">
    <text evidence="11">The sequence shown here is derived from an EMBL/GenBank/DDBJ whole genome shotgun (WGS) entry which is preliminary data.</text>
</comment>